<name>A0A0N5C1B3_STREA</name>
<dbReference type="Pfam" id="PF10321">
    <property type="entry name" value="7TM_GPCR_Srt"/>
    <property type="match status" value="1"/>
</dbReference>
<sequence length="334" mass="39601">MDEYNYNNTDEYNFNYTENYDYYYNFDKFDYVAPAPPNPPKLTKIEIGLIHLILPIIFIILQIMILVVFYRHSKNFESMSYKIMKHQGQILLIQQLGHFCTSYIIIFSINPKSLFVSVIGSMINGCYISNVMFILLLTINRLLIMYKIDSFPKYVDKIFRFGILLCYLCAISFFIFLMLPSYRIGFDLTYFEWYSSEYIDRHIGNQLYIVIQTQIVLFTLGIASILYLLIFLRIIFLRLQSRNSIIIPEDAKFLLYAILNFFSIVFLEIAWSKLSVYFSYSDGLVIVPQILYIFVSGSNTIFTFCFVSRVRKNIFHSIKLRKQITTTKIRIIRY</sequence>
<evidence type="ECO:0000313" key="3">
    <source>
        <dbReference type="WBParaSite" id="SPAL_0001179000.1"/>
    </source>
</evidence>
<evidence type="ECO:0000313" key="2">
    <source>
        <dbReference type="Proteomes" id="UP000046392"/>
    </source>
</evidence>
<dbReference type="PANTHER" id="PTHR23021">
    <property type="entry name" value="SERPENTINE RECEPTOR, CLASS T"/>
    <property type="match status" value="1"/>
</dbReference>
<keyword evidence="1" id="KW-0472">Membrane</keyword>
<evidence type="ECO:0000256" key="1">
    <source>
        <dbReference type="SAM" id="Phobius"/>
    </source>
</evidence>
<keyword evidence="1" id="KW-1133">Transmembrane helix</keyword>
<protein>
    <submittedName>
        <fullName evidence="3">7TM_GPCR_Srx domain-containing protein</fullName>
    </submittedName>
</protein>
<feature type="transmembrane region" description="Helical" evidence="1">
    <location>
        <begin position="158"/>
        <end position="179"/>
    </location>
</feature>
<feature type="transmembrane region" description="Helical" evidence="1">
    <location>
        <begin position="115"/>
        <end position="137"/>
    </location>
</feature>
<feature type="transmembrane region" description="Helical" evidence="1">
    <location>
        <begin position="90"/>
        <end position="109"/>
    </location>
</feature>
<keyword evidence="2" id="KW-1185">Reference proteome</keyword>
<feature type="transmembrane region" description="Helical" evidence="1">
    <location>
        <begin position="283"/>
        <end position="307"/>
    </location>
</feature>
<dbReference type="Proteomes" id="UP000046392">
    <property type="component" value="Unplaced"/>
</dbReference>
<dbReference type="InterPro" id="IPR019425">
    <property type="entry name" value="7TM_GPCR_serpentine_rcpt_Srt"/>
</dbReference>
<dbReference type="WBParaSite" id="SPAL_0001179000.1">
    <property type="protein sequence ID" value="SPAL_0001179000.1"/>
    <property type="gene ID" value="SPAL_0001179000"/>
</dbReference>
<keyword evidence="1" id="KW-0812">Transmembrane</keyword>
<feature type="transmembrane region" description="Helical" evidence="1">
    <location>
        <begin position="47"/>
        <end position="70"/>
    </location>
</feature>
<proteinExistence type="predicted"/>
<dbReference type="AlphaFoldDB" id="A0A0N5C1B3"/>
<reference evidence="3" key="1">
    <citation type="submission" date="2017-02" db="UniProtKB">
        <authorList>
            <consortium name="WormBaseParasite"/>
        </authorList>
    </citation>
    <scope>IDENTIFICATION</scope>
</reference>
<organism evidence="2 3">
    <name type="scientific">Strongyloides papillosus</name>
    <name type="common">Intestinal threadworm</name>
    <dbReference type="NCBI Taxonomy" id="174720"/>
    <lineage>
        <taxon>Eukaryota</taxon>
        <taxon>Metazoa</taxon>
        <taxon>Ecdysozoa</taxon>
        <taxon>Nematoda</taxon>
        <taxon>Chromadorea</taxon>
        <taxon>Rhabditida</taxon>
        <taxon>Tylenchina</taxon>
        <taxon>Panagrolaimomorpha</taxon>
        <taxon>Strongyloidoidea</taxon>
        <taxon>Strongyloididae</taxon>
        <taxon>Strongyloides</taxon>
    </lineage>
</organism>
<feature type="transmembrane region" description="Helical" evidence="1">
    <location>
        <begin position="207"/>
        <end position="232"/>
    </location>
</feature>
<accession>A0A0N5C1B3</accession>
<feature type="transmembrane region" description="Helical" evidence="1">
    <location>
        <begin position="253"/>
        <end position="271"/>
    </location>
</feature>